<keyword evidence="1" id="KW-0812">Transmembrane</keyword>
<protein>
    <recommendedName>
        <fullName evidence="4">PsbP C-terminal domain-containing protein</fullName>
    </recommendedName>
</protein>
<evidence type="ECO:0000256" key="1">
    <source>
        <dbReference type="SAM" id="Phobius"/>
    </source>
</evidence>
<evidence type="ECO:0008006" key="4">
    <source>
        <dbReference type="Google" id="ProtNLM"/>
    </source>
</evidence>
<gene>
    <name evidence="2" type="ORF">COT87_01575</name>
</gene>
<organism evidence="2 3">
    <name type="scientific">Candidatus Collierbacteria bacterium CG10_big_fil_rev_8_21_14_0_10_44_9</name>
    <dbReference type="NCBI Taxonomy" id="1974535"/>
    <lineage>
        <taxon>Bacteria</taxon>
        <taxon>Candidatus Collieribacteriota</taxon>
    </lineage>
</organism>
<keyword evidence="1" id="KW-0472">Membrane</keyword>
<dbReference type="Proteomes" id="UP000230796">
    <property type="component" value="Unassembled WGS sequence"/>
</dbReference>
<proteinExistence type="predicted"/>
<keyword evidence="1" id="KW-1133">Transmembrane helix</keyword>
<evidence type="ECO:0000313" key="3">
    <source>
        <dbReference type="Proteomes" id="UP000230796"/>
    </source>
</evidence>
<dbReference type="EMBL" id="PFAF01000029">
    <property type="protein sequence ID" value="PIR99059.1"/>
    <property type="molecule type" value="Genomic_DNA"/>
</dbReference>
<accession>A0A2H0VL30</accession>
<name>A0A2H0VL30_9BACT</name>
<feature type="transmembrane region" description="Helical" evidence="1">
    <location>
        <begin position="32"/>
        <end position="53"/>
    </location>
</feature>
<dbReference type="AlphaFoldDB" id="A0A2H0VL30"/>
<reference evidence="3" key="1">
    <citation type="submission" date="2017-09" db="EMBL/GenBank/DDBJ databases">
        <title>Depth-based differentiation of microbial function through sediment-hosted aquifers and enrichment of novel symbionts in the deep terrestrial subsurface.</title>
        <authorList>
            <person name="Probst A.J."/>
            <person name="Ladd B."/>
            <person name="Jarett J.K."/>
            <person name="Geller-Mcgrath D.E."/>
            <person name="Sieber C.M.K."/>
            <person name="Emerson J.B."/>
            <person name="Anantharaman K."/>
            <person name="Thomas B.C."/>
            <person name="Malmstrom R."/>
            <person name="Stieglmeier M."/>
            <person name="Klingl A."/>
            <person name="Woyke T."/>
            <person name="Ryan C.M."/>
            <person name="Banfield J.F."/>
        </authorList>
    </citation>
    <scope>NUCLEOTIDE SEQUENCE [LARGE SCALE GENOMIC DNA]</scope>
</reference>
<comment type="caution">
    <text evidence="2">The sequence shown here is derived from an EMBL/GenBank/DDBJ whole genome shotgun (WGS) entry which is preliminary data.</text>
</comment>
<evidence type="ECO:0000313" key="2">
    <source>
        <dbReference type="EMBL" id="PIR99059.1"/>
    </source>
</evidence>
<sequence>MDTQPITTNQPIAPIAPVIPSEVEGSKSSSHILPIILSSLLTALILVGIYFLFLNKTPKTISTNPSPSPISSPVTTIDPTDGWQTFTNYEWGITFKYPPTWSNFTTTGGEYFSTDSDSKINLRLSRSEYVEGPTQDTYSAAFNTPVKQYVNGIKQNQKQGESDIAGYDSAFISMDYLDSTQEVPSYAYVYIIKIDKSLFIFNFWQDGIKTKDNIITNWPMFNQVLSTFKFIN</sequence>